<dbReference type="InterPro" id="IPR018303">
    <property type="entry name" value="ATPase_P-typ_P_site"/>
</dbReference>
<comment type="caution">
    <text evidence="10">The sequence shown here is derived from an EMBL/GenBank/DDBJ whole genome shotgun (WGS) entry which is preliminary data.</text>
</comment>
<accession>A0A7W8BY78</accession>
<dbReference type="PANTHER" id="PTHR48085">
    <property type="entry name" value="CADMIUM/ZINC-TRANSPORTING ATPASE HMA2-RELATED"/>
    <property type="match status" value="1"/>
</dbReference>
<evidence type="ECO:0000256" key="2">
    <source>
        <dbReference type="ARBA" id="ARBA00006024"/>
    </source>
</evidence>
<dbReference type="InterPro" id="IPR044492">
    <property type="entry name" value="P_typ_ATPase_HD_dom"/>
</dbReference>
<dbReference type="EC" id="7.2.2.12" evidence="7"/>
<dbReference type="SFLD" id="SFLDG00002">
    <property type="entry name" value="C1.7:_P-type_atpase_like"/>
    <property type="match status" value="1"/>
</dbReference>
<protein>
    <recommendedName>
        <fullName evidence="7">P-type Zn(2+) transporter</fullName>
        <ecNumber evidence="7">7.2.2.12</ecNumber>
    </recommendedName>
</protein>
<dbReference type="PANTHER" id="PTHR48085:SF5">
    <property type="entry name" value="CADMIUM_ZINC-TRANSPORTING ATPASE HMA4-RELATED"/>
    <property type="match status" value="1"/>
</dbReference>
<evidence type="ECO:0000256" key="5">
    <source>
        <dbReference type="ARBA" id="ARBA00022989"/>
    </source>
</evidence>
<evidence type="ECO:0000256" key="9">
    <source>
        <dbReference type="SAM" id="Phobius"/>
    </source>
</evidence>
<dbReference type="InterPro" id="IPR051014">
    <property type="entry name" value="Cation_Transport_ATPase_IB"/>
</dbReference>
<evidence type="ECO:0000256" key="1">
    <source>
        <dbReference type="ARBA" id="ARBA00004370"/>
    </source>
</evidence>
<dbReference type="PRINTS" id="PR00119">
    <property type="entry name" value="CATATPASE"/>
</dbReference>
<dbReference type="GO" id="GO:0015086">
    <property type="term" value="F:cadmium ion transmembrane transporter activity"/>
    <property type="evidence" value="ECO:0007669"/>
    <property type="project" value="TreeGrafter"/>
</dbReference>
<dbReference type="GO" id="GO:0016463">
    <property type="term" value="F:P-type zinc transporter activity"/>
    <property type="evidence" value="ECO:0007669"/>
    <property type="project" value="UniProtKB-EC"/>
</dbReference>
<dbReference type="InterPro" id="IPR001757">
    <property type="entry name" value="P_typ_ATPase"/>
</dbReference>
<feature type="transmembrane region" description="Helical" evidence="9">
    <location>
        <begin position="280"/>
        <end position="302"/>
    </location>
</feature>
<dbReference type="PROSITE" id="PS00154">
    <property type="entry name" value="ATPASE_E1_E2"/>
    <property type="match status" value="1"/>
</dbReference>
<dbReference type="SFLD" id="SFLDS00003">
    <property type="entry name" value="Haloacid_Dehalogenase"/>
    <property type="match status" value="1"/>
</dbReference>
<evidence type="ECO:0000256" key="4">
    <source>
        <dbReference type="ARBA" id="ARBA00022967"/>
    </source>
</evidence>
<dbReference type="InterPro" id="IPR023299">
    <property type="entry name" value="ATPase_P-typ_cyto_dom_N"/>
</dbReference>
<keyword evidence="3 9" id="KW-0812">Transmembrane</keyword>
<keyword evidence="6 9" id="KW-0472">Membrane</keyword>
<feature type="transmembrane region" description="Helical" evidence="9">
    <location>
        <begin position="308"/>
        <end position="327"/>
    </location>
</feature>
<keyword evidence="4" id="KW-1278">Translocase</keyword>
<dbReference type="GO" id="GO:0016887">
    <property type="term" value="F:ATP hydrolysis activity"/>
    <property type="evidence" value="ECO:0007669"/>
    <property type="project" value="InterPro"/>
</dbReference>
<dbReference type="SUPFAM" id="SSF56784">
    <property type="entry name" value="HAD-like"/>
    <property type="match status" value="1"/>
</dbReference>
<evidence type="ECO:0000256" key="3">
    <source>
        <dbReference type="ARBA" id="ARBA00022692"/>
    </source>
</evidence>
<dbReference type="Gene3D" id="3.40.1110.10">
    <property type="entry name" value="Calcium-transporting ATPase, cytoplasmic domain N"/>
    <property type="match status" value="1"/>
</dbReference>
<dbReference type="GO" id="GO:0016020">
    <property type="term" value="C:membrane"/>
    <property type="evidence" value="ECO:0007669"/>
    <property type="project" value="UniProtKB-SubCell"/>
</dbReference>
<reference evidence="10 11" key="1">
    <citation type="submission" date="2020-08" db="EMBL/GenBank/DDBJ databases">
        <title>Genomic Encyclopedia of Type Strains, Phase IV (KMG-IV): sequencing the most valuable type-strain genomes for metagenomic binning, comparative biology and taxonomic classification.</title>
        <authorList>
            <person name="Goeker M."/>
        </authorList>
    </citation>
    <scope>NUCLEOTIDE SEQUENCE [LARGE SCALE GENOMIC DNA]</scope>
    <source>
        <strain evidence="10 11">DSM 11275</strain>
    </source>
</reference>
<sequence length="332" mass="35277">MAAATRYGILIKGGTFLEQGRLLTWLALDKTGTITHGKPCQTDFVEIGNMGDYRTTALAASIAARSDHPVSRAIAEKAVENKIELLGVDDFAAIPGQGVCGVIGGQKWYLGNHRMVEELKKCSTTLEERIFALEKMGKTVVALVGEKGVQGLFAVADTLKDSSIEAIRELKKLGVKTMMLTGDNEHTALAIAEQVGVDSFKGNLLPEDKLRVIEELEKAGGKVGMVGDGINDAPALAKANIGFAMAGGGTDTAIETADVALMDDDLRKIPRFIGLSKSTYAILVQNIVFALGVKALFFALTFMGLATMWMAVFADVGAALVVVANGLRAMRK</sequence>
<evidence type="ECO:0000256" key="6">
    <source>
        <dbReference type="ARBA" id="ARBA00023136"/>
    </source>
</evidence>
<keyword evidence="11" id="KW-1185">Reference proteome</keyword>
<keyword evidence="5 9" id="KW-1133">Transmembrane helix</keyword>
<organism evidence="10 11">
    <name type="scientific">Desulfovibrio intestinalis</name>
    <dbReference type="NCBI Taxonomy" id="58621"/>
    <lineage>
        <taxon>Bacteria</taxon>
        <taxon>Pseudomonadati</taxon>
        <taxon>Thermodesulfobacteriota</taxon>
        <taxon>Desulfovibrionia</taxon>
        <taxon>Desulfovibrionales</taxon>
        <taxon>Desulfovibrionaceae</taxon>
        <taxon>Desulfovibrio</taxon>
    </lineage>
</organism>
<comment type="catalytic activity">
    <reaction evidence="8">
        <text>Zn(2+)(in) + ATP + H2O = Zn(2+)(out) + ADP + phosphate + H(+)</text>
        <dbReference type="Rhea" id="RHEA:20621"/>
        <dbReference type="ChEBI" id="CHEBI:15377"/>
        <dbReference type="ChEBI" id="CHEBI:15378"/>
        <dbReference type="ChEBI" id="CHEBI:29105"/>
        <dbReference type="ChEBI" id="CHEBI:30616"/>
        <dbReference type="ChEBI" id="CHEBI:43474"/>
        <dbReference type="ChEBI" id="CHEBI:456216"/>
        <dbReference type="EC" id="7.2.2.12"/>
    </reaction>
</comment>
<dbReference type="InterPro" id="IPR036412">
    <property type="entry name" value="HAD-like_sf"/>
</dbReference>
<evidence type="ECO:0000313" key="11">
    <source>
        <dbReference type="Proteomes" id="UP000539075"/>
    </source>
</evidence>
<proteinExistence type="inferred from homology"/>
<comment type="similarity">
    <text evidence="2">Belongs to the cation transport ATPase (P-type) (TC 3.A.3) family. Type IB subfamily.</text>
</comment>
<dbReference type="GO" id="GO:0005524">
    <property type="term" value="F:ATP binding"/>
    <property type="evidence" value="ECO:0007669"/>
    <property type="project" value="InterPro"/>
</dbReference>
<dbReference type="Pfam" id="PF00702">
    <property type="entry name" value="Hydrolase"/>
    <property type="match status" value="1"/>
</dbReference>
<dbReference type="Proteomes" id="UP000539075">
    <property type="component" value="Unassembled WGS sequence"/>
</dbReference>
<dbReference type="Gene3D" id="3.40.50.1000">
    <property type="entry name" value="HAD superfamily/HAD-like"/>
    <property type="match status" value="1"/>
</dbReference>
<dbReference type="NCBIfam" id="TIGR01494">
    <property type="entry name" value="ATPase_P-type"/>
    <property type="match status" value="1"/>
</dbReference>
<dbReference type="AlphaFoldDB" id="A0A7W8BY78"/>
<dbReference type="PRINTS" id="PR00120">
    <property type="entry name" value="HATPASE"/>
</dbReference>
<evidence type="ECO:0000256" key="7">
    <source>
        <dbReference type="ARBA" id="ARBA00039097"/>
    </source>
</evidence>
<evidence type="ECO:0000256" key="8">
    <source>
        <dbReference type="ARBA" id="ARBA00047308"/>
    </source>
</evidence>
<dbReference type="InterPro" id="IPR023214">
    <property type="entry name" value="HAD_sf"/>
</dbReference>
<dbReference type="SFLD" id="SFLDF00027">
    <property type="entry name" value="p-type_atpase"/>
    <property type="match status" value="1"/>
</dbReference>
<gene>
    <name evidence="10" type="ORF">HNQ38_000241</name>
</gene>
<dbReference type="EMBL" id="JACHGO010000001">
    <property type="protein sequence ID" value="MBB5142178.1"/>
    <property type="molecule type" value="Genomic_DNA"/>
</dbReference>
<evidence type="ECO:0000313" key="10">
    <source>
        <dbReference type="EMBL" id="MBB5142178.1"/>
    </source>
</evidence>
<comment type="subcellular location">
    <subcellularLocation>
        <location evidence="1">Membrane</location>
    </subcellularLocation>
</comment>
<name>A0A7W8BY78_9BACT</name>